<evidence type="ECO:0000256" key="5">
    <source>
        <dbReference type="ARBA" id="ARBA00048539"/>
    </source>
</evidence>
<keyword evidence="3 6" id="KW-0547">Nucleotide-binding</keyword>
<evidence type="ECO:0000256" key="3">
    <source>
        <dbReference type="ARBA" id="ARBA00022741"/>
    </source>
</evidence>
<comment type="similarity">
    <text evidence="6">Belongs to the tRNA(Ile)-lysidine synthase family.</text>
</comment>
<name>G6ED22_9SPHN</name>
<evidence type="ECO:0000256" key="6">
    <source>
        <dbReference type="HAMAP-Rule" id="MF_01161"/>
    </source>
</evidence>
<evidence type="ECO:0000313" key="8">
    <source>
        <dbReference type="EMBL" id="EHJ60861.1"/>
    </source>
</evidence>
<dbReference type="eggNOG" id="COG0037">
    <property type="taxonomic scope" value="Bacteria"/>
</dbReference>
<dbReference type="Gene3D" id="3.40.50.620">
    <property type="entry name" value="HUPs"/>
    <property type="match status" value="1"/>
</dbReference>
<evidence type="ECO:0000256" key="1">
    <source>
        <dbReference type="ARBA" id="ARBA00022598"/>
    </source>
</evidence>
<comment type="domain">
    <text evidence="6">The N-terminal region contains the highly conserved SGGXDS motif, predicted to be a P-loop motif involved in ATP binding.</text>
</comment>
<proteinExistence type="inferred from homology"/>
<gene>
    <name evidence="6" type="primary">tilS</name>
    <name evidence="8" type="ORF">NSU_2243</name>
</gene>
<evidence type="ECO:0000259" key="7">
    <source>
        <dbReference type="Pfam" id="PF01171"/>
    </source>
</evidence>
<dbReference type="PANTHER" id="PTHR43033:SF5">
    <property type="entry name" value="TRNA(ILE)-LYSIDINE SYNTHETASE"/>
    <property type="match status" value="1"/>
</dbReference>
<dbReference type="GO" id="GO:0005737">
    <property type="term" value="C:cytoplasm"/>
    <property type="evidence" value="ECO:0007669"/>
    <property type="project" value="UniProtKB-SubCell"/>
</dbReference>
<feature type="binding site" evidence="6">
    <location>
        <begin position="47"/>
        <end position="52"/>
    </location>
    <ligand>
        <name>ATP</name>
        <dbReference type="ChEBI" id="CHEBI:30616"/>
    </ligand>
</feature>
<comment type="function">
    <text evidence="6">Ligates lysine onto the cytidine present at position 34 of the AUA codon-specific tRNA(Ile) that contains the anticodon CAU, in an ATP-dependent manner. Cytidine is converted to lysidine, thus changing the amino acid specificity of the tRNA from methionine to isoleucine.</text>
</comment>
<dbReference type="Proteomes" id="UP000004030">
    <property type="component" value="Unassembled WGS sequence"/>
</dbReference>
<dbReference type="Pfam" id="PF01171">
    <property type="entry name" value="ATP_bind_3"/>
    <property type="match status" value="1"/>
</dbReference>
<evidence type="ECO:0000256" key="4">
    <source>
        <dbReference type="ARBA" id="ARBA00022840"/>
    </source>
</evidence>
<comment type="catalytic activity">
    <reaction evidence="5 6">
        <text>cytidine(34) in tRNA(Ile2) + L-lysine + ATP = lysidine(34) in tRNA(Ile2) + AMP + diphosphate + H(+)</text>
        <dbReference type="Rhea" id="RHEA:43744"/>
        <dbReference type="Rhea" id="RHEA-COMP:10625"/>
        <dbReference type="Rhea" id="RHEA-COMP:10670"/>
        <dbReference type="ChEBI" id="CHEBI:15378"/>
        <dbReference type="ChEBI" id="CHEBI:30616"/>
        <dbReference type="ChEBI" id="CHEBI:32551"/>
        <dbReference type="ChEBI" id="CHEBI:33019"/>
        <dbReference type="ChEBI" id="CHEBI:82748"/>
        <dbReference type="ChEBI" id="CHEBI:83665"/>
        <dbReference type="ChEBI" id="CHEBI:456215"/>
        <dbReference type="EC" id="6.3.4.19"/>
    </reaction>
</comment>
<dbReference type="PANTHER" id="PTHR43033">
    <property type="entry name" value="TRNA(ILE)-LYSIDINE SYNTHASE-RELATED"/>
    <property type="match status" value="1"/>
</dbReference>
<keyword evidence="4 6" id="KW-0067">ATP-binding</keyword>
<keyword evidence="1 6" id="KW-0436">Ligase</keyword>
<protein>
    <recommendedName>
        <fullName evidence="6">tRNA(Ile)-lysidine synthase</fullName>
        <ecNumber evidence="6">6.3.4.19</ecNumber>
    </recommendedName>
    <alternativeName>
        <fullName evidence="6">tRNA(Ile)-2-lysyl-cytidine synthase</fullName>
    </alternativeName>
    <alternativeName>
        <fullName evidence="6">tRNA(Ile)-lysidine synthetase</fullName>
    </alternativeName>
</protein>
<keyword evidence="6" id="KW-0963">Cytoplasm</keyword>
<dbReference type="CDD" id="cd01992">
    <property type="entry name" value="TilS_N"/>
    <property type="match status" value="1"/>
</dbReference>
<feature type="domain" description="tRNA(Ile)-lysidine/2-thiocytidine synthase N-terminal" evidence="7">
    <location>
        <begin position="42"/>
        <end position="217"/>
    </location>
</feature>
<dbReference type="InterPro" id="IPR014729">
    <property type="entry name" value="Rossmann-like_a/b/a_fold"/>
</dbReference>
<accession>G6ED22</accession>
<dbReference type="EC" id="6.3.4.19" evidence="6"/>
<comment type="subcellular location">
    <subcellularLocation>
        <location evidence="6">Cytoplasm</location>
    </subcellularLocation>
</comment>
<dbReference type="PATRIC" id="fig|1088721.3.peg.2223"/>
<dbReference type="GO" id="GO:0032267">
    <property type="term" value="F:tRNA(Ile)-lysidine synthase activity"/>
    <property type="evidence" value="ECO:0007669"/>
    <property type="project" value="UniProtKB-EC"/>
</dbReference>
<dbReference type="InterPro" id="IPR011063">
    <property type="entry name" value="TilS/TtcA_N"/>
</dbReference>
<dbReference type="HAMAP" id="MF_01161">
    <property type="entry name" value="tRNA_Ile_lys_synt"/>
    <property type="match status" value="1"/>
</dbReference>
<sequence>MDSPAADPSAARLIPQAERVARFREGLAALWPEAIDAQPARLAIAVSGGPDSTALLLLAAAALPGRVGAATVDHGLRPESAQEAADVAALCARLGVPHETLRVEVAPGNVQAEARSARYAALARWIEARQLAALATAHHADDQAETLLMRLNRASGVAGLAGTRGRGQVPDCDIPLLRPVLGWRRSELAEVVAEAGILAAQDPSNADDKYDRVRVRKALADADWLDVSAIAQSAQYIAEADAALDWMAALEWRSCVKKEPMGLGYRPQAPRAVVLRVIARIVGELDGAEPRGSAVARLFETLVQGSPASIGALVVRPNAGRWSFSKAPVRAVRRPRA</sequence>
<keyword evidence="9" id="KW-1185">Reference proteome</keyword>
<dbReference type="KEGG" id="npn:JI59_08870"/>
<dbReference type="EMBL" id="AGFM01000030">
    <property type="protein sequence ID" value="EHJ60861.1"/>
    <property type="molecule type" value="Genomic_DNA"/>
</dbReference>
<evidence type="ECO:0000256" key="2">
    <source>
        <dbReference type="ARBA" id="ARBA00022694"/>
    </source>
</evidence>
<dbReference type="RefSeq" id="WP_007013158.1">
    <property type="nucleotide sequence ID" value="NZ_AGFM01000030.1"/>
</dbReference>
<dbReference type="STRING" id="1088721.JI59_08870"/>
<dbReference type="InterPro" id="IPR012795">
    <property type="entry name" value="tRNA_Ile_lys_synt_N"/>
</dbReference>
<dbReference type="InterPro" id="IPR012094">
    <property type="entry name" value="tRNA_Ile_lys_synt"/>
</dbReference>
<dbReference type="NCBIfam" id="TIGR02432">
    <property type="entry name" value="lysidine_TilS_N"/>
    <property type="match status" value="1"/>
</dbReference>
<organism evidence="8 9">
    <name type="scientific">Novosphingobium pentaromativorans US6-1</name>
    <dbReference type="NCBI Taxonomy" id="1088721"/>
    <lineage>
        <taxon>Bacteria</taxon>
        <taxon>Pseudomonadati</taxon>
        <taxon>Pseudomonadota</taxon>
        <taxon>Alphaproteobacteria</taxon>
        <taxon>Sphingomonadales</taxon>
        <taxon>Sphingomonadaceae</taxon>
        <taxon>Novosphingobium</taxon>
    </lineage>
</organism>
<dbReference type="GO" id="GO:0006400">
    <property type="term" value="P:tRNA modification"/>
    <property type="evidence" value="ECO:0007669"/>
    <property type="project" value="UniProtKB-UniRule"/>
</dbReference>
<keyword evidence="2 6" id="KW-0819">tRNA processing</keyword>
<evidence type="ECO:0000313" key="9">
    <source>
        <dbReference type="Proteomes" id="UP000004030"/>
    </source>
</evidence>
<dbReference type="SUPFAM" id="SSF52402">
    <property type="entry name" value="Adenine nucleotide alpha hydrolases-like"/>
    <property type="match status" value="1"/>
</dbReference>
<reference evidence="8 9" key="1">
    <citation type="journal article" date="2012" name="J. Bacteriol.">
        <title>Genome sequence of benzo(a)pyrene-degrading bacterium Novosphingobium pentaromativorans US6-1.</title>
        <authorList>
            <person name="Luo Y.R."/>
            <person name="Kang S.G."/>
            <person name="Kim S.J."/>
            <person name="Kim M.R."/>
            <person name="Li N."/>
            <person name="Lee J.H."/>
            <person name="Kwon K.K."/>
        </authorList>
    </citation>
    <scope>NUCLEOTIDE SEQUENCE [LARGE SCALE GENOMIC DNA]</scope>
    <source>
        <strain evidence="8 9">US6-1</strain>
    </source>
</reference>
<dbReference type="GO" id="GO:0005524">
    <property type="term" value="F:ATP binding"/>
    <property type="evidence" value="ECO:0007669"/>
    <property type="project" value="UniProtKB-UniRule"/>
</dbReference>
<comment type="caution">
    <text evidence="8">The sequence shown here is derived from an EMBL/GenBank/DDBJ whole genome shotgun (WGS) entry which is preliminary data.</text>
</comment>
<dbReference type="AlphaFoldDB" id="G6ED22"/>